<dbReference type="InterPro" id="IPR036388">
    <property type="entry name" value="WH-like_DNA-bd_sf"/>
</dbReference>
<evidence type="ECO:0000313" key="5">
    <source>
        <dbReference type="EMBL" id="CDZ31362.1"/>
    </source>
</evidence>
<keyword evidence="2" id="KW-0238">DNA-binding</keyword>
<accession>A0A0T7GCJ8</accession>
<evidence type="ECO:0000259" key="4">
    <source>
        <dbReference type="PROSITE" id="PS51118"/>
    </source>
</evidence>
<evidence type="ECO:0000256" key="2">
    <source>
        <dbReference type="ARBA" id="ARBA00023125"/>
    </source>
</evidence>
<dbReference type="Pfam" id="PF01638">
    <property type="entry name" value="HxlR"/>
    <property type="match status" value="1"/>
</dbReference>
<sequence length="234" mass="26557">MLEVTASYGQFCPVAMAAEIFCTRWTPLVLRELLCGSCRFNDLRRGVPRMSPTLLSKRLKELVQAGIVENRKAADGVMEYHLTPAGEDLREVVMTLGFWGQHWVETQHSLQKLDPSLLMWDMRRHLDPTPMPPRRCTVLFLFPERPAGQQRYWLVVDGRDVDVCSTDPGFEIDLYVTSSLRTMTAIWMGIATVRAEMAQGRLELDGDPEMASSMQQWLGLSPFARERPRAGKAA</sequence>
<gene>
    <name evidence="5" type="ORF">NGAL_HAMBI1145_01240</name>
    <name evidence="6" type="ORF">NGAL_HAMBI1189_06480</name>
</gene>
<dbReference type="SUPFAM" id="SSF46785">
    <property type="entry name" value="Winged helix' DNA-binding domain"/>
    <property type="match status" value="1"/>
</dbReference>
<name>A0A0T7GCJ8_NEOGA</name>
<dbReference type="GO" id="GO:0003677">
    <property type="term" value="F:DNA binding"/>
    <property type="evidence" value="ECO:0007669"/>
    <property type="project" value="UniProtKB-KW"/>
</dbReference>
<organism evidence="6 7">
    <name type="scientific">Neorhizobium galegae bv. officinalis</name>
    <dbReference type="NCBI Taxonomy" id="323656"/>
    <lineage>
        <taxon>Bacteria</taxon>
        <taxon>Pseudomonadati</taxon>
        <taxon>Pseudomonadota</taxon>
        <taxon>Alphaproteobacteria</taxon>
        <taxon>Hyphomicrobiales</taxon>
        <taxon>Rhizobiaceae</taxon>
        <taxon>Rhizobium/Agrobacterium group</taxon>
        <taxon>Neorhizobium</taxon>
    </lineage>
</organism>
<reference evidence="7 8" key="1">
    <citation type="submission" date="2014-08" db="EMBL/GenBank/DDBJ databases">
        <authorList>
            <person name="Chen Y.-H."/>
        </authorList>
    </citation>
    <scope>NUCLEOTIDE SEQUENCE [LARGE SCALE GENOMIC DNA]</scope>
</reference>
<dbReference type="InterPro" id="IPR011991">
    <property type="entry name" value="ArsR-like_HTH"/>
</dbReference>
<dbReference type="PANTHER" id="PTHR33204:SF18">
    <property type="entry name" value="TRANSCRIPTIONAL REGULATORY PROTEIN"/>
    <property type="match status" value="1"/>
</dbReference>
<dbReference type="Gene3D" id="1.10.10.10">
    <property type="entry name" value="Winged helix-like DNA-binding domain superfamily/Winged helix DNA-binding domain"/>
    <property type="match status" value="1"/>
</dbReference>
<dbReference type="RefSeq" id="WP_046631178.1">
    <property type="nucleotide sequence ID" value="NZ_CCRH01000001.1"/>
</dbReference>
<dbReference type="EMBL" id="CCRH01000001">
    <property type="protein sequence ID" value="CDZ31362.1"/>
    <property type="molecule type" value="Genomic_DNA"/>
</dbReference>
<dbReference type="SUPFAM" id="SSF55718">
    <property type="entry name" value="SCP-like"/>
    <property type="match status" value="1"/>
</dbReference>
<evidence type="ECO:0000256" key="1">
    <source>
        <dbReference type="ARBA" id="ARBA00023015"/>
    </source>
</evidence>
<dbReference type="PROSITE" id="PS51118">
    <property type="entry name" value="HTH_HXLR"/>
    <property type="match status" value="1"/>
</dbReference>
<proteinExistence type="predicted"/>
<dbReference type="Proteomes" id="UP000046176">
    <property type="component" value="Unassembled WGS sequence"/>
</dbReference>
<feature type="domain" description="HTH hxlR-type" evidence="4">
    <location>
        <begin position="12"/>
        <end position="108"/>
    </location>
</feature>
<dbReference type="Proteomes" id="UP000039660">
    <property type="component" value="Unassembled WGS sequence"/>
</dbReference>
<evidence type="ECO:0000313" key="7">
    <source>
        <dbReference type="Proteomes" id="UP000039660"/>
    </source>
</evidence>
<dbReference type="InterPro" id="IPR036390">
    <property type="entry name" value="WH_DNA-bd_sf"/>
</dbReference>
<dbReference type="PANTHER" id="PTHR33204">
    <property type="entry name" value="TRANSCRIPTIONAL REGULATOR, MARR FAMILY"/>
    <property type="match status" value="1"/>
</dbReference>
<dbReference type="InterPro" id="IPR036527">
    <property type="entry name" value="SCP2_sterol-bd_dom_sf"/>
</dbReference>
<dbReference type="OrthoDB" id="9782219at2"/>
<dbReference type="AlphaFoldDB" id="A0A0T7GCJ8"/>
<evidence type="ECO:0000313" key="8">
    <source>
        <dbReference type="Proteomes" id="UP000046176"/>
    </source>
</evidence>
<dbReference type="CDD" id="cd00090">
    <property type="entry name" value="HTH_ARSR"/>
    <property type="match status" value="1"/>
</dbReference>
<dbReference type="GO" id="GO:0006355">
    <property type="term" value="P:regulation of DNA-templated transcription"/>
    <property type="evidence" value="ECO:0007669"/>
    <property type="project" value="UniProtKB-ARBA"/>
</dbReference>
<dbReference type="EMBL" id="CCRK01000001">
    <property type="protein sequence ID" value="CDZ44918.1"/>
    <property type="molecule type" value="Genomic_DNA"/>
</dbReference>
<evidence type="ECO:0000313" key="6">
    <source>
        <dbReference type="EMBL" id="CDZ44918.1"/>
    </source>
</evidence>
<protein>
    <submittedName>
        <fullName evidence="6">Transcriptional regulator, HxlR family</fullName>
    </submittedName>
</protein>
<dbReference type="InterPro" id="IPR002577">
    <property type="entry name" value="HTH_HxlR"/>
</dbReference>
<keyword evidence="3" id="KW-0804">Transcription</keyword>
<keyword evidence="1" id="KW-0805">Transcription regulation</keyword>
<evidence type="ECO:0000256" key="3">
    <source>
        <dbReference type="ARBA" id="ARBA00023163"/>
    </source>
</evidence>